<evidence type="ECO:0000256" key="1">
    <source>
        <dbReference type="ARBA" id="ARBA00022884"/>
    </source>
</evidence>
<dbReference type="Gene3D" id="3.30.70.330">
    <property type="match status" value="1"/>
</dbReference>
<organism evidence="3 4">
    <name type="scientific">Adhaeretor mobilis</name>
    <dbReference type="NCBI Taxonomy" id="1930276"/>
    <lineage>
        <taxon>Bacteria</taxon>
        <taxon>Pseudomonadati</taxon>
        <taxon>Planctomycetota</taxon>
        <taxon>Planctomycetia</taxon>
        <taxon>Pirellulales</taxon>
        <taxon>Lacipirellulaceae</taxon>
        <taxon>Adhaeretor</taxon>
    </lineage>
</organism>
<dbReference type="InterPro" id="IPR012677">
    <property type="entry name" value="Nucleotide-bd_a/b_plait_sf"/>
</dbReference>
<evidence type="ECO:0000259" key="2">
    <source>
        <dbReference type="PROSITE" id="PS50102"/>
    </source>
</evidence>
<dbReference type="InterPro" id="IPR000504">
    <property type="entry name" value="RRM_dom"/>
</dbReference>
<dbReference type="EMBL" id="CP036263">
    <property type="protein sequence ID" value="QDS96978.1"/>
    <property type="molecule type" value="Genomic_DNA"/>
</dbReference>
<dbReference type="CDD" id="cd21608">
    <property type="entry name" value="RRM2_NsCP33_like"/>
    <property type="match status" value="1"/>
</dbReference>
<name>A0A517MQ24_9BACT</name>
<feature type="domain" description="RRM" evidence="2">
    <location>
        <begin position="55"/>
        <end position="133"/>
    </location>
</feature>
<accession>A0A517MQ24</accession>
<dbReference type="PROSITE" id="PS50102">
    <property type="entry name" value="RRM"/>
    <property type="match status" value="1"/>
</dbReference>
<dbReference type="PANTHER" id="PTHR48027">
    <property type="entry name" value="HETEROGENEOUS NUCLEAR RIBONUCLEOPROTEIN 87F-RELATED"/>
    <property type="match status" value="1"/>
</dbReference>
<dbReference type="Proteomes" id="UP000319852">
    <property type="component" value="Chromosome"/>
</dbReference>
<dbReference type="AlphaFoldDB" id="A0A517MQ24"/>
<dbReference type="InterPro" id="IPR035979">
    <property type="entry name" value="RBD_domain_sf"/>
</dbReference>
<proteinExistence type="predicted"/>
<keyword evidence="1" id="KW-0694">RNA-binding</keyword>
<dbReference type="SUPFAM" id="SSF54928">
    <property type="entry name" value="RNA-binding domain, RBD"/>
    <property type="match status" value="1"/>
</dbReference>
<protein>
    <recommendedName>
        <fullName evidence="2">RRM domain-containing protein</fullName>
    </recommendedName>
</protein>
<dbReference type="InterPro" id="IPR052462">
    <property type="entry name" value="SLIRP/GR-RBP-like"/>
</dbReference>
<reference evidence="3 4" key="1">
    <citation type="submission" date="2019-02" db="EMBL/GenBank/DDBJ databases">
        <title>Deep-cultivation of Planctomycetes and their phenomic and genomic characterization uncovers novel biology.</title>
        <authorList>
            <person name="Wiegand S."/>
            <person name="Jogler M."/>
            <person name="Boedeker C."/>
            <person name="Pinto D."/>
            <person name="Vollmers J."/>
            <person name="Rivas-Marin E."/>
            <person name="Kohn T."/>
            <person name="Peeters S.H."/>
            <person name="Heuer A."/>
            <person name="Rast P."/>
            <person name="Oberbeckmann S."/>
            <person name="Bunk B."/>
            <person name="Jeske O."/>
            <person name="Meyerdierks A."/>
            <person name="Storesund J.E."/>
            <person name="Kallscheuer N."/>
            <person name="Luecker S."/>
            <person name="Lage O.M."/>
            <person name="Pohl T."/>
            <person name="Merkel B.J."/>
            <person name="Hornburger P."/>
            <person name="Mueller R.-W."/>
            <person name="Bruemmer F."/>
            <person name="Labrenz M."/>
            <person name="Spormann A.M."/>
            <person name="Op den Camp H."/>
            <person name="Overmann J."/>
            <person name="Amann R."/>
            <person name="Jetten M.S.M."/>
            <person name="Mascher T."/>
            <person name="Medema M.H."/>
            <person name="Devos D.P."/>
            <person name="Kaster A.-K."/>
            <person name="Ovreas L."/>
            <person name="Rohde M."/>
            <person name="Galperin M.Y."/>
            <person name="Jogler C."/>
        </authorList>
    </citation>
    <scope>NUCLEOTIDE SEQUENCE [LARGE SCALE GENOMIC DNA]</scope>
    <source>
        <strain evidence="3 4">HG15A2</strain>
    </source>
</reference>
<evidence type="ECO:0000313" key="4">
    <source>
        <dbReference type="Proteomes" id="UP000319852"/>
    </source>
</evidence>
<gene>
    <name evidence="3" type="ORF">HG15A2_02370</name>
</gene>
<evidence type="ECO:0000313" key="3">
    <source>
        <dbReference type="EMBL" id="QDS96978.1"/>
    </source>
</evidence>
<keyword evidence="4" id="KW-1185">Reference proteome</keyword>
<dbReference type="InterPro" id="IPR048289">
    <property type="entry name" value="RRM2_NsCP33-like"/>
</dbReference>
<dbReference type="SMART" id="SM00360">
    <property type="entry name" value="RRM"/>
    <property type="match status" value="1"/>
</dbReference>
<dbReference type="Pfam" id="PF00076">
    <property type="entry name" value="RRM_1"/>
    <property type="match status" value="1"/>
</dbReference>
<dbReference type="KEGG" id="amob:HG15A2_02370"/>
<dbReference type="GO" id="GO:0003723">
    <property type="term" value="F:RNA binding"/>
    <property type="evidence" value="ECO:0007669"/>
    <property type="project" value="UniProtKB-KW"/>
</dbReference>
<sequence length="140" mass="15126">MAVPSTLLLTRLVVALSSVFVVKSFRPRVVPDVPGLKGTGFICSDARGDVGVHPMKLYVGNLSYNTTQETLEAAFAAHGDVGEVAIINDRETGRPRGFAFVTMTNDDQARTALEAVNGLEIDGRTVTVNEARPKPERSRR</sequence>